<organism evidence="1 2">
    <name type="scientific">Dermacentor silvarum</name>
    <name type="common">Tick</name>
    <dbReference type="NCBI Taxonomy" id="543639"/>
    <lineage>
        <taxon>Eukaryota</taxon>
        <taxon>Metazoa</taxon>
        <taxon>Ecdysozoa</taxon>
        <taxon>Arthropoda</taxon>
        <taxon>Chelicerata</taxon>
        <taxon>Arachnida</taxon>
        <taxon>Acari</taxon>
        <taxon>Parasitiformes</taxon>
        <taxon>Ixodida</taxon>
        <taxon>Ixodoidea</taxon>
        <taxon>Ixodidae</taxon>
        <taxon>Rhipicephalinae</taxon>
        <taxon>Dermacentor</taxon>
    </lineage>
</organism>
<protein>
    <submittedName>
        <fullName evidence="1">Uncharacterized protein</fullName>
    </submittedName>
</protein>
<dbReference type="EMBL" id="CM023476">
    <property type="protein sequence ID" value="KAH7940808.1"/>
    <property type="molecule type" value="Genomic_DNA"/>
</dbReference>
<sequence length="309" mass="34293">MSQVPSSGTSLLGAACRGESASGDTCHAQLGITSEILENASVRLASRATCRTICFSVNSLQRMPRCWTLLVALALGCSGQMQQQHAQMHQQIGMHPQQGGVPQMQVPQMQMAQQQMGQPQQVGYQQQQLPQQGQQQFGMPQQPGYGAPQQGVVPQQPGMVPQQPGMVPQQPGMVPQAPAGSNLMREKSHVQDRAHIQEHLSEMLGPNQDMSKMSEEELQFHYFKLHDNDDNNKLDGLELIKSLIHWHVEESKHLAQQGQQQPTPHGTTKLFTDAELQSMIDPILQMDDRNRDGFIDYPEFVAAQKSRGF</sequence>
<accession>A0ACB8CDI3</accession>
<name>A0ACB8CDI3_DERSI</name>
<evidence type="ECO:0000313" key="2">
    <source>
        <dbReference type="Proteomes" id="UP000821865"/>
    </source>
</evidence>
<proteinExistence type="predicted"/>
<reference evidence="1" key="1">
    <citation type="submission" date="2020-05" db="EMBL/GenBank/DDBJ databases">
        <title>Large-scale comparative analyses of tick genomes elucidate their genetic diversity and vector capacities.</title>
        <authorList>
            <person name="Jia N."/>
            <person name="Wang J."/>
            <person name="Shi W."/>
            <person name="Du L."/>
            <person name="Sun Y."/>
            <person name="Zhan W."/>
            <person name="Jiang J."/>
            <person name="Wang Q."/>
            <person name="Zhang B."/>
            <person name="Ji P."/>
            <person name="Sakyi L.B."/>
            <person name="Cui X."/>
            <person name="Yuan T."/>
            <person name="Jiang B."/>
            <person name="Yang W."/>
            <person name="Lam T.T.-Y."/>
            <person name="Chang Q."/>
            <person name="Ding S."/>
            <person name="Wang X."/>
            <person name="Zhu J."/>
            <person name="Ruan X."/>
            <person name="Zhao L."/>
            <person name="Wei J."/>
            <person name="Que T."/>
            <person name="Du C."/>
            <person name="Cheng J."/>
            <person name="Dai P."/>
            <person name="Han X."/>
            <person name="Huang E."/>
            <person name="Gao Y."/>
            <person name="Liu J."/>
            <person name="Shao H."/>
            <person name="Ye R."/>
            <person name="Li L."/>
            <person name="Wei W."/>
            <person name="Wang X."/>
            <person name="Wang C."/>
            <person name="Yang T."/>
            <person name="Huo Q."/>
            <person name="Li W."/>
            <person name="Guo W."/>
            <person name="Chen H."/>
            <person name="Zhou L."/>
            <person name="Ni X."/>
            <person name="Tian J."/>
            <person name="Zhou Y."/>
            <person name="Sheng Y."/>
            <person name="Liu T."/>
            <person name="Pan Y."/>
            <person name="Xia L."/>
            <person name="Li J."/>
            <person name="Zhao F."/>
            <person name="Cao W."/>
        </authorList>
    </citation>
    <scope>NUCLEOTIDE SEQUENCE</scope>
    <source>
        <strain evidence="1">Dsil-2018</strain>
    </source>
</reference>
<evidence type="ECO:0000313" key="1">
    <source>
        <dbReference type="EMBL" id="KAH7940808.1"/>
    </source>
</evidence>
<gene>
    <name evidence="1" type="ORF">HPB49_006046</name>
</gene>
<keyword evidence="2" id="KW-1185">Reference proteome</keyword>
<comment type="caution">
    <text evidence="1">The sequence shown here is derived from an EMBL/GenBank/DDBJ whole genome shotgun (WGS) entry which is preliminary data.</text>
</comment>
<dbReference type="Proteomes" id="UP000821865">
    <property type="component" value="Chromosome 7"/>
</dbReference>